<sequence length="1713" mass="183779">MNYDVKSYWKSNTPCWMGSSLFSVNKKGMDARLGGFVDNTLTNAAMKGDARMHVLEHAIVPAIAAGVSTSEVAILSILSGSTAVTSSVFLNDQSGAATLATMLSDSAAAIFTSNNFATAGDIVCPNVTVTSISYSPPPPMPMPPPSPLPPAPPRPEPPDASYKMSPPPPNAPPGPPIPPPPPMLVVTDLLYQEEETVYMDEPADLVPPWISLEGESVARVFQREEYVDAGATAEDARDGFVIVVITGADAVGTYNITNEEQGSMPHIITFTATDAAGNTATLIRKVVVESPCEAPSYMCADVDVCAFCTGNTTDSCSCLDFDIADETAQVVPAEFSHQEDVTPPVMELLPGIDGIWAVTIAGIPVIIHRLLIGQAFVDPGVSAYDLIEQADGTLRRVDLTSEVLRYGASAVDTSQITTEEDPFLVAYVVQDDSGNEAETVRRRIYVSNPCIEGERPCADTSICSINQGLCPGVDFDQKEDNDEDLPPSITLIGDDNVVVQQYASYAKCTAAAPLTATCDRGATSMDTEDGNLESRVLACSPDGVSYKFANRGLEACFLDTEVPGVQHIRFDVYDSKGHHASVERNVTVEARCPIGEKTCSDLVGCSQEGVCLQELNASVATKLKETGRVDALPPWMTLLTTDIIGAHVDVTQYSSYELCEWGEMPKKSAMCDPGVTAEDASGLNISHKVLLCPPAECLAHGCPGHELTVKSVSHCINTAAAPGSVLELHFMVFDDSAPARNASVRRIITVAHPCEGAGQELCADGECSSLPCSQRSALLSAAQADASPPELALLGPALVELAYGGLWNGSFAPCNAKNTAGDLLNCYVVAWDDVSGDVSASLTVTETTPCSSAECTSCALEVAVTGTCFPGMYTYTYRAWDAASNSNSTTLTLAVVERGMLTTEVTINSNSSNVTTARVMAARLLDDTSAEAVAFKVALAEMLNNKTRSDGRPVTSSAVNITGARVTELAEAAYPIVVEFTVEALTAAASTTAAAAASTRRRLSQTSGSNTLNSAALDTRMDDFEAVLSTESGANGGFTQFLAAAGALTNASLLPSEVQGLGAVMHAQVTDKVDVDKGLAAIIESEMIAMEAAGSNMQQHLGDTLEALPTADANAWVSDMLEVWSDSMGEDLAAVNALRAALDDALHRQDHAASSAAIVSAALEETRRSSRRQRDDMDASLQDTDVSPGTSNTSVNNSSASTSTSDISYNDEYEHYYWAGSSPSLGSNDDLSACMLPDTHVLSRYAFALPLDAVQHSPDQAVTGGGHYYMGYTGTLGRRYVARTNQVIGGLMIKQHRAQASRCASWWRFAQISGTCFSKPVEELGPIGNDPVFKPSSKLVDGDLLDKMHEYYNTTAGSGWVTETGDAGSHMAHPFPAYNIPTWGSAASYPVFFDKDIAGAQAQAIIAYLKEGNFLTIGASHILEASLTTWNPSEETLVVSNVRFEATRAGSFQAESSTRGVQIRSLSRRPVSEPLRSVWRLAISEGSFTKALHIYFFHPHNSHIVDAVSATWHLLVVLFFISLQVWSHRLHLDDTYNLYDDLYPRANWLMPPKLEGGSVFSESKEVGALNDVYRWQLADDHGGLYAFVDQLDNIHRLAMLHIMILFAAQLSMKLRFHPKMSFIEDACYECLDQLAYFFIIMVVVTWNFSAMAHLVFGYRCRLFHQPHVAFSSALLFIVQQDMGGLHEVIRGTADSSGHLTVRIYLHQHCMHLP</sequence>
<feature type="compositionally biased region" description="Low complexity" evidence="1">
    <location>
        <begin position="1187"/>
        <end position="1206"/>
    </location>
</feature>
<dbReference type="InterPro" id="IPR013783">
    <property type="entry name" value="Ig-like_fold"/>
</dbReference>
<keyword evidence="2" id="KW-0472">Membrane</keyword>
<organism evidence="3 4">
    <name type="scientific">Cymbomonas tetramitiformis</name>
    <dbReference type="NCBI Taxonomy" id="36881"/>
    <lineage>
        <taxon>Eukaryota</taxon>
        <taxon>Viridiplantae</taxon>
        <taxon>Chlorophyta</taxon>
        <taxon>Pyramimonadophyceae</taxon>
        <taxon>Pyramimonadales</taxon>
        <taxon>Pyramimonadaceae</taxon>
        <taxon>Cymbomonas</taxon>
    </lineage>
</organism>
<dbReference type="EMBL" id="LGRX02006961">
    <property type="protein sequence ID" value="KAK3275872.1"/>
    <property type="molecule type" value="Genomic_DNA"/>
</dbReference>
<evidence type="ECO:0000256" key="2">
    <source>
        <dbReference type="SAM" id="Phobius"/>
    </source>
</evidence>
<evidence type="ECO:0008006" key="5">
    <source>
        <dbReference type="Google" id="ProtNLM"/>
    </source>
</evidence>
<feature type="transmembrane region" description="Helical" evidence="2">
    <location>
        <begin position="1597"/>
        <end position="1614"/>
    </location>
</feature>
<gene>
    <name evidence="3" type="ORF">CYMTET_16021</name>
</gene>
<feature type="compositionally biased region" description="Pro residues" evidence="1">
    <location>
        <begin position="165"/>
        <end position="181"/>
    </location>
</feature>
<keyword evidence="2" id="KW-1133">Transmembrane helix</keyword>
<feature type="compositionally biased region" description="Pro residues" evidence="1">
    <location>
        <begin position="138"/>
        <end position="155"/>
    </location>
</feature>
<feature type="region of interest" description="Disordered" evidence="1">
    <location>
        <begin position="1164"/>
        <end position="1206"/>
    </location>
</feature>
<reference evidence="3 4" key="1">
    <citation type="journal article" date="2015" name="Genome Biol. Evol.">
        <title>Comparative Genomics of a Bacterivorous Green Alga Reveals Evolutionary Causalities and Consequences of Phago-Mixotrophic Mode of Nutrition.</title>
        <authorList>
            <person name="Burns J.A."/>
            <person name="Paasch A."/>
            <person name="Narechania A."/>
            <person name="Kim E."/>
        </authorList>
    </citation>
    <scope>NUCLEOTIDE SEQUENCE [LARGE SCALE GENOMIC DNA]</scope>
    <source>
        <strain evidence="3 4">PLY_AMNH</strain>
    </source>
</reference>
<evidence type="ECO:0000256" key="1">
    <source>
        <dbReference type="SAM" id="MobiDB-lite"/>
    </source>
</evidence>
<keyword evidence="2" id="KW-0812">Transmembrane</keyword>
<dbReference type="Gene3D" id="2.60.40.10">
    <property type="entry name" value="Immunoglobulins"/>
    <property type="match status" value="2"/>
</dbReference>
<feature type="transmembrane region" description="Helical" evidence="2">
    <location>
        <begin position="1634"/>
        <end position="1656"/>
    </location>
</feature>
<evidence type="ECO:0000313" key="4">
    <source>
        <dbReference type="Proteomes" id="UP001190700"/>
    </source>
</evidence>
<feature type="transmembrane region" description="Helical" evidence="2">
    <location>
        <begin position="1507"/>
        <end position="1526"/>
    </location>
</feature>
<evidence type="ECO:0000313" key="3">
    <source>
        <dbReference type="EMBL" id="KAK3275872.1"/>
    </source>
</evidence>
<comment type="caution">
    <text evidence="3">The sequence shown here is derived from an EMBL/GenBank/DDBJ whole genome shotgun (WGS) entry which is preliminary data.</text>
</comment>
<name>A0AAE0GD68_9CHLO</name>
<keyword evidence="4" id="KW-1185">Reference proteome</keyword>
<dbReference type="Proteomes" id="UP001190700">
    <property type="component" value="Unassembled WGS sequence"/>
</dbReference>
<proteinExistence type="predicted"/>
<protein>
    <recommendedName>
        <fullName evidence="5">Polycystin cation channel PKD1/PKD2 domain-containing protein</fullName>
    </recommendedName>
</protein>
<accession>A0AAE0GD68</accession>
<feature type="region of interest" description="Disordered" evidence="1">
    <location>
        <begin position="138"/>
        <end position="181"/>
    </location>
</feature>
<feature type="compositionally biased region" description="Basic and acidic residues" evidence="1">
    <location>
        <begin position="1164"/>
        <end position="1177"/>
    </location>
</feature>